<keyword evidence="7 10" id="KW-0418">Kinase</keyword>
<dbReference type="NCBIfam" id="TIGR00041">
    <property type="entry name" value="DTMP_kinase"/>
    <property type="match status" value="1"/>
</dbReference>
<dbReference type="CDD" id="cd01672">
    <property type="entry name" value="TMPK"/>
    <property type="match status" value="1"/>
</dbReference>
<organism evidence="12">
    <name type="scientific">Gulosibacter sediminis</name>
    <dbReference type="NCBI Taxonomy" id="1729695"/>
    <lineage>
        <taxon>Bacteria</taxon>
        <taxon>Bacillati</taxon>
        <taxon>Actinomycetota</taxon>
        <taxon>Actinomycetes</taxon>
        <taxon>Micrococcales</taxon>
        <taxon>Microbacteriaceae</taxon>
        <taxon>Gulosibacter</taxon>
    </lineage>
</organism>
<feature type="domain" description="Thymidylate kinase-like" evidence="11">
    <location>
        <begin position="5"/>
        <end position="194"/>
    </location>
</feature>
<comment type="function">
    <text evidence="10">Phosphorylation of dTMP to form dTDP in both de novo and salvage pathways of dTTP synthesis.</text>
</comment>
<evidence type="ECO:0000259" key="11">
    <source>
        <dbReference type="Pfam" id="PF02223"/>
    </source>
</evidence>
<dbReference type="EC" id="2.7.4.9" evidence="2 10"/>
<evidence type="ECO:0000256" key="4">
    <source>
        <dbReference type="ARBA" id="ARBA00022679"/>
    </source>
</evidence>
<keyword evidence="5 10" id="KW-0545">Nucleotide biosynthesis</keyword>
<accession>A0ABY4MVN4</accession>
<dbReference type="PANTHER" id="PTHR10344:SF4">
    <property type="entry name" value="UMP-CMP KINASE 2, MITOCHONDRIAL"/>
    <property type="match status" value="1"/>
</dbReference>
<evidence type="ECO:0000256" key="3">
    <source>
        <dbReference type="ARBA" id="ARBA00017144"/>
    </source>
</evidence>
<gene>
    <name evidence="10 12" type="primary">tmk</name>
    <name evidence="12" type="ORF">M3M28_10590</name>
</gene>
<sequence length="208" mass="23229">MFITFEGGDGAGKSSHATRVVEWLRGLGHEVVQTREPGGTELGQQLRNIVLHGPDDLSDRAEALIFAADRAHHIQSLVRPALERGAIVVQDRYLDSSIVYQGRGRGLGSQQIRDLSVWAADGLMPDLTVLLDLKPEIAMQRMRTGRGRLDRLESLGLDFHLSVREQFLQLAQEEPERIRVVDADRPERLVSEEIRALVAAKLEELQQA</sequence>
<feature type="binding site" evidence="10">
    <location>
        <begin position="7"/>
        <end position="14"/>
    </location>
    <ligand>
        <name>ATP</name>
        <dbReference type="ChEBI" id="CHEBI:30616"/>
    </ligand>
</feature>
<comment type="similarity">
    <text evidence="1 10">Belongs to the thymidylate kinase family.</text>
</comment>
<reference evidence="12" key="1">
    <citation type="submission" date="2022-05" db="EMBL/GenBank/DDBJ databases">
        <title>Complete genome sequence of toluene-degrading Gulosibacter sediminis strain ACHW.36C.</title>
        <authorList>
            <person name="Wai A.C."/>
            <person name="Lai G.K."/>
            <person name="Griffin S.D."/>
            <person name="Leung F.C."/>
        </authorList>
    </citation>
    <scope>NUCLEOTIDE SEQUENCE [LARGE SCALE GENOMIC DNA]</scope>
    <source>
        <strain evidence="12">ACHW.36C</strain>
    </source>
</reference>
<evidence type="ECO:0000256" key="6">
    <source>
        <dbReference type="ARBA" id="ARBA00022741"/>
    </source>
</evidence>
<evidence type="ECO:0000256" key="2">
    <source>
        <dbReference type="ARBA" id="ARBA00012980"/>
    </source>
</evidence>
<dbReference type="PANTHER" id="PTHR10344">
    <property type="entry name" value="THYMIDYLATE KINASE"/>
    <property type="match status" value="1"/>
</dbReference>
<dbReference type="InterPro" id="IPR018094">
    <property type="entry name" value="Thymidylate_kinase"/>
</dbReference>
<evidence type="ECO:0000256" key="8">
    <source>
        <dbReference type="ARBA" id="ARBA00022840"/>
    </source>
</evidence>
<dbReference type="Pfam" id="PF02223">
    <property type="entry name" value="Thymidylate_kin"/>
    <property type="match status" value="1"/>
</dbReference>
<dbReference type="HAMAP" id="MF_00165">
    <property type="entry name" value="Thymidylate_kinase"/>
    <property type="match status" value="1"/>
</dbReference>
<keyword evidence="6 10" id="KW-0547">Nucleotide-binding</keyword>
<dbReference type="InterPro" id="IPR039430">
    <property type="entry name" value="Thymidylate_kin-like_dom"/>
</dbReference>
<evidence type="ECO:0000256" key="5">
    <source>
        <dbReference type="ARBA" id="ARBA00022727"/>
    </source>
</evidence>
<comment type="catalytic activity">
    <reaction evidence="9 10">
        <text>dTMP + ATP = dTDP + ADP</text>
        <dbReference type="Rhea" id="RHEA:13517"/>
        <dbReference type="ChEBI" id="CHEBI:30616"/>
        <dbReference type="ChEBI" id="CHEBI:58369"/>
        <dbReference type="ChEBI" id="CHEBI:63528"/>
        <dbReference type="ChEBI" id="CHEBI:456216"/>
        <dbReference type="EC" id="2.7.4.9"/>
    </reaction>
</comment>
<keyword evidence="4 10" id="KW-0808">Transferase</keyword>
<dbReference type="InterPro" id="IPR027417">
    <property type="entry name" value="P-loop_NTPase"/>
</dbReference>
<protein>
    <recommendedName>
        <fullName evidence="3 10">Thymidylate kinase</fullName>
        <ecNumber evidence="2 10">2.7.4.9</ecNumber>
    </recommendedName>
    <alternativeName>
        <fullName evidence="10">dTMP kinase</fullName>
    </alternativeName>
</protein>
<dbReference type="EMBL" id="CP097160">
    <property type="protein sequence ID" value="UQN14490.1"/>
    <property type="molecule type" value="Genomic_DNA"/>
</dbReference>
<evidence type="ECO:0000256" key="1">
    <source>
        <dbReference type="ARBA" id="ARBA00009776"/>
    </source>
</evidence>
<evidence type="ECO:0000313" key="12">
    <source>
        <dbReference type="EMBL" id="UQN14490.1"/>
    </source>
</evidence>
<dbReference type="GO" id="GO:0004798">
    <property type="term" value="F:dTMP kinase activity"/>
    <property type="evidence" value="ECO:0007669"/>
    <property type="project" value="UniProtKB-EC"/>
</dbReference>
<dbReference type="Gene3D" id="3.40.50.300">
    <property type="entry name" value="P-loop containing nucleotide triphosphate hydrolases"/>
    <property type="match status" value="1"/>
</dbReference>
<evidence type="ECO:0000256" key="7">
    <source>
        <dbReference type="ARBA" id="ARBA00022777"/>
    </source>
</evidence>
<keyword evidence="8 10" id="KW-0067">ATP-binding</keyword>
<name>A0ABY4MVN4_9MICO</name>
<dbReference type="SUPFAM" id="SSF52540">
    <property type="entry name" value="P-loop containing nucleoside triphosphate hydrolases"/>
    <property type="match status" value="1"/>
</dbReference>
<evidence type="ECO:0000256" key="10">
    <source>
        <dbReference type="HAMAP-Rule" id="MF_00165"/>
    </source>
</evidence>
<proteinExistence type="inferred from homology"/>
<evidence type="ECO:0000256" key="9">
    <source>
        <dbReference type="ARBA" id="ARBA00048743"/>
    </source>
</evidence>